<dbReference type="GO" id="GO:0016787">
    <property type="term" value="F:hydrolase activity"/>
    <property type="evidence" value="ECO:0007669"/>
    <property type="project" value="UniProtKB-KW"/>
</dbReference>
<evidence type="ECO:0000256" key="11">
    <source>
        <dbReference type="HAMAP-Rule" id="MF_01498"/>
    </source>
</evidence>
<evidence type="ECO:0000259" key="14">
    <source>
        <dbReference type="PROSITE" id="PS50162"/>
    </source>
</evidence>
<evidence type="ECO:0000256" key="10">
    <source>
        <dbReference type="ARBA" id="ARBA00023204"/>
    </source>
</evidence>
<dbReference type="InterPro" id="IPR041166">
    <property type="entry name" value="Rubredoxin_2"/>
</dbReference>
<evidence type="ECO:0000313" key="16">
    <source>
        <dbReference type="Proteomes" id="UP000030652"/>
    </source>
</evidence>
<dbReference type="AlphaFoldDB" id="A0A0B0EFI5"/>
<keyword evidence="6 13" id="KW-0862">Zinc</keyword>
<dbReference type="SUPFAM" id="SSF52540">
    <property type="entry name" value="P-loop containing nucleoside triphosphate hydrolases"/>
    <property type="match status" value="1"/>
</dbReference>
<dbReference type="FunFam" id="3.40.50.300:FF:000050">
    <property type="entry name" value="DNA repair protein RadA"/>
    <property type="match status" value="1"/>
</dbReference>
<evidence type="ECO:0000256" key="9">
    <source>
        <dbReference type="ARBA" id="ARBA00023125"/>
    </source>
</evidence>
<keyword evidence="3 11" id="KW-0227">DNA damage</keyword>
<keyword evidence="10 11" id="KW-0234">DNA repair</keyword>
<comment type="similarity">
    <text evidence="11 13">Belongs to the RecA family. RadA subfamily.</text>
</comment>
<dbReference type="Pfam" id="PF13541">
    <property type="entry name" value="ChlI"/>
    <property type="match status" value="1"/>
</dbReference>
<keyword evidence="2 11" id="KW-0547">Nucleotide-binding</keyword>
<dbReference type="CDD" id="cd01121">
    <property type="entry name" value="RadA_SMS_N"/>
    <property type="match status" value="1"/>
</dbReference>
<evidence type="ECO:0000256" key="2">
    <source>
        <dbReference type="ARBA" id="ARBA00022741"/>
    </source>
</evidence>
<dbReference type="Pfam" id="PF13481">
    <property type="entry name" value="AAA_25"/>
    <property type="match status" value="1"/>
</dbReference>
<dbReference type="HAMAP" id="MF_01498">
    <property type="entry name" value="RadA_bact"/>
    <property type="match status" value="1"/>
</dbReference>
<feature type="short sequence motif" description="RadA KNRFG motif" evidence="11">
    <location>
        <begin position="250"/>
        <end position="254"/>
    </location>
</feature>
<evidence type="ECO:0000256" key="3">
    <source>
        <dbReference type="ARBA" id="ARBA00022763"/>
    </source>
</evidence>
<dbReference type="InterPro" id="IPR020568">
    <property type="entry name" value="Ribosomal_Su5_D2-typ_SF"/>
</dbReference>
<keyword evidence="9 11" id="KW-0238">DNA-binding</keyword>
<feature type="region of interest" description="Lon-protease-like" evidence="11">
    <location>
        <begin position="349"/>
        <end position="451"/>
    </location>
</feature>
<evidence type="ECO:0000256" key="7">
    <source>
        <dbReference type="ARBA" id="ARBA00022840"/>
    </source>
</evidence>
<dbReference type="PANTHER" id="PTHR32472">
    <property type="entry name" value="DNA REPAIR PROTEIN RADA"/>
    <property type="match status" value="1"/>
</dbReference>
<feature type="binding site" evidence="11">
    <location>
        <begin position="93"/>
        <end position="100"/>
    </location>
    <ligand>
        <name>ATP</name>
        <dbReference type="ChEBI" id="CHEBI:30616"/>
    </ligand>
</feature>
<dbReference type="eggNOG" id="COG1066">
    <property type="taxonomic scope" value="Bacteria"/>
</dbReference>
<evidence type="ECO:0000313" key="15">
    <source>
        <dbReference type="EMBL" id="KHE91847.1"/>
    </source>
</evidence>
<dbReference type="InterPro" id="IPR003593">
    <property type="entry name" value="AAA+_ATPase"/>
</dbReference>
<evidence type="ECO:0000256" key="8">
    <source>
        <dbReference type="ARBA" id="ARBA00023016"/>
    </source>
</evidence>
<dbReference type="EMBL" id="JRYO01000170">
    <property type="protein sequence ID" value="KHE91847.1"/>
    <property type="molecule type" value="Genomic_DNA"/>
</dbReference>
<evidence type="ECO:0000256" key="5">
    <source>
        <dbReference type="ARBA" id="ARBA00022801"/>
    </source>
</evidence>
<dbReference type="GO" id="GO:0005524">
    <property type="term" value="F:ATP binding"/>
    <property type="evidence" value="ECO:0007669"/>
    <property type="project" value="UniProtKB-UniRule"/>
</dbReference>
<dbReference type="Gene3D" id="3.30.230.10">
    <property type="match status" value="1"/>
</dbReference>
<dbReference type="Gene3D" id="3.40.50.300">
    <property type="entry name" value="P-loop containing nucleotide triphosphate hydrolases"/>
    <property type="match status" value="1"/>
</dbReference>
<dbReference type="Pfam" id="PF18073">
    <property type="entry name" value="Zn_ribbon_LapB"/>
    <property type="match status" value="1"/>
</dbReference>
<evidence type="ECO:0000256" key="12">
    <source>
        <dbReference type="NCBIfam" id="TIGR00416"/>
    </source>
</evidence>
<dbReference type="GO" id="GO:0140664">
    <property type="term" value="F:ATP-dependent DNA damage sensor activity"/>
    <property type="evidence" value="ECO:0007669"/>
    <property type="project" value="InterPro"/>
</dbReference>
<dbReference type="InterPro" id="IPR014721">
    <property type="entry name" value="Ribsml_uS5_D2-typ_fold_subgr"/>
</dbReference>
<keyword evidence="7 11" id="KW-0067">ATP-binding</keyword>
<evidence type="ECO:0000256" key="4">
    <source>
        <dbReference type="ARBA" id="ARBA00022771"/>
    </source>
</evidence>
<dbReference type="PATRIC" id="fig|237368.3.peg.2590"/>
<comment type="domain">
    <text evidence="11">The middle region has homology to RecA with ATPase motifs including the RadA KNRFG motif, while the C-terminus is homologous to Lon protease.</text>
</comment>
<comment type="function">
    <text evidence="13">DNA-dependent ATPase involved in processing of recombination intermediates, plays a role in repairing DNA breaks. Stimulates the branch migration of RecA-mediated strand transfer reactions, allowing the 3' invading strand to extend heteroduplex DNA faster. Binds ssDNA in the presence of ADP but not other nucleotides, has ATPase activity that is stimulated by ssDNA and various branched DNA structures, but inhibited by SSB. Does not have RecA's homology-searching function.</text>
</comment>
<dbReference type="PANTHER" id="PTHR32472:SF10">
    <property type="entry name" value="DNA REPAIR PROTEIN RADA-LIKE PROTEIN"/>
    <property type="match status" value="1"/>
</dbReference>
<gene>
    <name evidence="11" type="primary">radA</name>
    <name evidence="15" type="ORF">SCABRO_02403</name>
</gene>
<protein>
    <recommendedName>
        <fullName evidence="11 12">DNA repair protein RadA</fullName>
    </recommendedName>
</protein>
<dbReference type="GO" id="GO:0000725">
    <property type="term" value="P:recombinational repair"/>
    <property type="evidence" value="ECO:0007669"/>
    <property type="project" value="UniProtKB-UniRule"/>
</dbReference>
<dbReference type="GO" id="GO:0008270">
    <property type="term" value="F:zinc ion binding"/>
    <property type="evidence" value="ECO:0007669"/>
    <property type="project" value="UniProtKB-KW"/>
</dbReference>
<dbReference type="InterPro" id="IPR027417">
    <property type="entry name" value="P-loop_NTPase"/>
</dbReference>
<dbReference type="InterPro" id="IPR004504">
    <property type="entry name" value="DNA_repair_RadA"/>
</dbReference>
<proteinExistence type="inferred from homology"/>
<dbReference type="InterPro" id="IPR020588">
    <property type="entry name" value="RecA_ATP-bd"/>
</dbReference>
<evidence type="ECO:0000256" key="13">
    <source>
        <dbReference type="RuleBase" id="RU003555"/>
    </source>
</evidence>
<dbReference type="NCBIfam" id="TIGR00416">
    <property type="entry name" value="sms"/>
    <property type="match status" value="1"/>
</dbReference>
<dbReference type="PRINTS" id="PR01874">
    <property type="entry name" value="DNAREPAIRADA"/>
</dbReference>
<dbReference type="GO" id="GO:0003684">
    <property type="term" value="F:damaged DNA binding"/>
    <property type="evidence" value="ECO:0007669"/>
    <property type="project" value="InterPro"/>
</dbReference>
<keyword evidence="4 13" id="KW-0863">Zinc-finger</keyword>
<dbReference type="PROSITE" id="PS50162">
    <property type="entry name" value="RECA_2"/>
    <property type="match status" value="1"/>
</dbReference>
<dbReference type="SMART" id="SM00382">
    <property type="entry name" value="AAA"/>
    <property type="match status" value="1"/>
</dbReference>
<evidence type="ECO:0000256" key="6">
    <source>
        <dbReference type="ARBA" id="ARBA00022833"/>
    </source>
</evidence>
<sequence>MAKFSTVFVCQKCGWKSNKWVGRCSGCDEWDSLTEEKCESTFTRILPEYDIESPICISDIKPVSKLRTHTHIEEFDRILGGGIVAGSAVLIGGTPGIGKSTLLLQVCQKFSEQDCLSLYVTGEESTAQIKLCADRLSVTSNNIFLVAENNLNVILEHIKKIKPKLVIVDSVQAVFKPELESSPGTVSQVRQCANELIQISKKTGSSVFLVGHVTKEGMIAGPKVLEHLVDTVLYFEGEKFMSFRILRAVKNRFGPTNEIGIFEMCQNGLREVKDPSEIFLSRTHNLSSGSVIISCMEGTRAILVEVQALVTRSSFGMPGRKVSGVDHNRVTMILAVLEKRTGLLLGGYDVFVNVVGGVKIEEPAADLAIAIAIVSSFKDIAIPGNTIIIGELGLGGEVRGVSQFDSRIKEAARLGFENAIIPKDNTKDISQIKSLNMIEVSSLAEATDKIC</sequence>
<accession>A0A0B0EFI5</accession>
<keyword evidence="1 11" id="KW-0479">Metal-binding</keyword>
<evidence type="ECO:0000256" key="1">
    <source>
        <dbReference type="ARBA" id="ARBA00022723"/>
    </source>
</evidence>
<name>A0A0B0EFI5_9BACT</name>
<dbReference type="SUPFAM" id="SSF54211">
    <property type="entry name" value="Ribosomal protein S5 domain 2-like"/>
    <property type="match status" value="1"/>
</dbReference>
<feature type="domain" description="RecA family profile 1" evidence="14">
    <location>
        <begin position="64"/>
        <end position="213"/>
    </location>
</feature>
<dbReference type="Proteomes" id="UP000030652">
    <property type="component" value="Unassembled WGS sequence"/>
</dbReference>
<comment type="caution">
    <text evidence="15">The sequence shown here is derived from an EMBL/GenBank/DDBJ whole genome shotgun (WGS) entry which is preliminary data.</text>
</comment>
<organism evidence="15 16">
    <name type="scientific">Candidatus Scalindua brodae</name>
    <dbReference type="NCBI Taxonomy" id="237368"/>
    <lineage>
        <taxon>Bacteria</taxon>
        <taxon>Pseudomonadati</taxon>
        <taxon>Planctomycetota</taxon>
        <taxon>Candidatus Brocadiia</taxon>
        <taxon>Candidatus Brocadiales</taxon>
        <taxon>Candidatus Scalinduaceae</taxon>
        <taxon>Candidatus Scalindua</taxon>
    </lineage>
</organism>
<comment type="function">
    <text evidence="11">Plays a role in repairing double-strand DNA breaks, probably involving stabilizing or processing branched DNA or blocked replication forks.</text>
</comment>
<dbReference type="GO" id="GO:0005829">
    <property type="term" value="C:cytosol"/>
    <property type="evidence" value="ECO:0007669"/>
    <property type="project" value="TreeGrafter"/>
</dbReference>
<keyword evidence="5" id="KW-0378">Hydrolase</keyword>
<keyword evidence="8 11" id="KW-0346">Stress response</keyword>
<reference evidence="15 16" key="1">
    <citation type="submission" date="2014-10" db="EMBL/GenBank/DDBJ databases">
        <title>Draft genome of anammox bacterium scalindua brodae, obtained using differential coverage binning of sequence data from two enrichment reactors.</title>
        <authorList>
            <person name="Speth D.R."/>
            <person name="Russ L."/>
            <person name="Kartal B."/>
            <person name="Op den Camp H.J."/>
            <person name="Dutilh B.E."/>
            <person name="Jetten M.S."/>
        </authorList>
    </citation>
    <scope>NUCLEOTIDE SEQUENCE [LARGE SCALE GENOMIC DNA]</scope>
    <source>
        <strain evidence="15">RU1</strain>
    </source>
</reference>